<protein>
    <submittedName>
        <fullName evidence="1">Uncharacterized protein</fullName>
    </submittedName>
</protein>
<gene>
    <name evidence="1" type="ORF">B296_00006336</name>
</gene>
<dbReference type="AlphaFoldDB" id="A0A427AFZ5"/>
<evidence type="ECO:0000313" key="2">
    <source>
        <dbReference type="Proteomes" id="UP000287651"/>
    </source>
</evidence>
<sequence>MTVVLMEAVVSSFVTAPDLCSDWVRGPEESLVSDLEKTSIRVELSGIGRGLGAGSSDLRSAKCCGKCVAHQRVGCVVESHLSPERCACSVGGSSVDSPRRSGSRSWLRSGGGGVLHRGVLLGTALTRVLPVATSAEERADAGASALRLVEGCRGQWLGSSQSTFGLVGSRAEVLARPVLVQVRKSANVGGDRDLLHGLTLPRWSTTPSLILVVPRDMAESYGGRAAIAAWGEGMTRDTILMGVELGSVVSDRLHLGYHIGCRPGPSG</sequence>
<reference evidence="1 2" key="1">
    <citation type="journal article" date="2014" name="Agronomy (Basel)">
        <title>A Draft Genome Sequence for Ensete ventricosum, the Drought-Tolerant Tree Against Hunger.</title>
        <authorList>
            <person name="Harrison J."/>
            <person name="Moore K.A."/>
            <person name="Paszkiewicz K."/>
            <person name="Jones T."/>
            <person name="Grant M."/>
            <person name="Ambacheew D."/>
            <person name="Muzemil S."/>
            <person name="Studholme D.J."/>
        </authorList>
    </citation>
    <scope>NUCLEOTIDE SEQUENCE [LARGE SCALE GENOMIC DNA]</scope>
</reference>
<accession>A0A427AFZ5</accession>
<dbReference type="Proteomes" id="UP000287651">
    <property type="component" value="Unassembled WGS sequence"/>
</dbReference>
<evidence type="ECO:0000313" key="1">
    <source>
        <dbReference type="EMBL" id="RRT75165.1"/>
    </source>
</evidence>
<dbReference type="EMBL" id="AMZH03002561">
    <property type="protein sequence ID" value="RRT75165.1"/>
    <property type="molecule type" value="Genomic_DNA"/>
</dbReference>
<name>A0A427AFZ5_ENSVE</name>
<proteinExistence type="predicted"/>
<comment type="caution">
    <text evidence="1">The sequence shown here is derived from an EMBL/GenBank/DDBJ whole genome shotgun (WGS) entry which is preliminary data.</text>
</comment>
<organism evidence="1 2">
    <name type="scientific">Ensete ventricosum</name>
    <name type="common">Abyssinian banana</name>
    <name type="synonym">Musa ensete</name>
    <dbReference type="NCBI Taxonomy" id="4639"/>
    <lineage>
        <taxon>Eukaryota</taxon>
        <taxon>Viridiplantae</taxon>
        <taxon>Streptophyta</taxon>
        <taxon>Embryophyta</taxon>
        <taxon>Tracheophyta</taxon>
        <taxon>Spermatophyta</taxon>
        <taxon>Magnoliopsida</taxon>
        <taxon>Liliopsida</taxon>
        <taxon>Zingiberales</taxon>
        <taxon>Musaceae</taxon>
        <taxon>Ensete</taxon>
    </lineage>
</organism>